<keyword evidence="3" id="KW-1185">Reference proteome</keyword>
<evidence type="ECO:0000256" key="1">
    <source>
        <dbReference type="SAM" id="Coils"/>
    </source>
</evidence>
<evidence type="ECO:0000313" key="3">
    <source>
        <dbReference type="Proteomes" id="UP000828251"/>
    </source>
</evidence>
<dbReference type="AlphaFoldDB" id="A0A9D3UY39"/>
<accession>A0A9D3UY39</accession>
<protein>
    <recommendedName>
        <fullName evidence="4">Vimentin-like</fullName>
    </recommendedName>
</protein>
<dbReference type="EMBL" id="JAIQCV010000009">
    <property type="protein sequence ID" value="KAH1064483.1"/>
    <property type="molecule type" value="Genomic_DNA"/>
</dbReference>
<gene>
    <name evidence="2" type="ORF">J1N35_029470</name>
</gene>
<organism evidence="2 3">
    <name type="scientific">Gossypium stocksii</name>
    <dbReference type="NCBI Taxonomy" id="47602"/>
    <lineage>
        <taxon>Eukaryota</taxon>
        <taxon>Viridiplantae</taxon>
        <taxon>Streptophyta</taxon>
        <taxon>Embryophyta</taxon>
        <taxon>Tracheophyta</taxon>
        <taxon>Spermatophyta</taxon>
        <taxon>Magnoliopsida</taxon>
        <taxon>eudicotyledons</taxon>
        <taxon>Gunneridae</taxon>
        <taxon>Pentapetalae</taxon>
        <taxon>rosids</taxon>
        <taxon>malvids</taxon>
        <taxon>Malvales</taxon>
        <taxon>Malvaceae</taxon>
        <taxon>Malvoideae</taxon>
        <taxon>Gossypium</taxon>
    </lineage>
</organism>
<sequence length="181" mass="21615">MHAGEQGSAQCEFAYKDDNYKRKVREILNAWNQTHRMKVFAANLMTTPEYDWWWGQRVNDNILTSNQENTRPIEEHLQVIPSELEIMKQNFEKRSLDLGKKIEQLEEEKMQLGLDVDIQKLEAEKLREGKNKAEKDLHSLKMDYKKLCMSIRTVGLGKTVEQWRQEIKEEKSRVDQWEKKF</sequence>
<dbReference type="PANTHER" id="PTHR48200">
    <property type="entry name" value="PROTEIN, PUTATIVE-RELATED"/>
    <property type="match status" value="1"/>
</dbReference>
<reference evidence="2 3" key="1">
    <citation type="journal article" date="2021" name="Plant Biotechnol. J.">
        <title>Multi-omics assisted identification of the key and species-specific regulatory components of drought-tolerant mechanisms in Gossypium stocksii.</title>
        <authorList>
            <person name="Yu D."/>
            <person name="Ke L."/>
            <person name="Zhang D."/>
            <person name="Wu Y."/>
            <person name="Sun Y."/>
            <person name="Mei J."/>
            <person name="Sun J."/>
            <person name="Sun Y."/>
        </authorList>
    </citation>
    <scope>NUCLEOTIDE SEQUENCE [LARGE SCALE GENOMIC DNA]</scope>
    <source>
        <strain evidence="3">cv. E1</strain>
        <tissue evidence="2">Leaf</tissue>
    </source>
</reference>
<dbReference type="PANTHER" id="PTHR48200:SF1">
    <property type="entry name" value="AMINOTRANSFERASE-LIKE PLANT MOBILE DOMAIN-CONTAINING PROTEIN"/>
    <property type="match status" value="1"/>
</dbReference>
<feature type="coiled-coil region" evidence="1">
    <location>
        <begin position="88"/>
        <end position="180"/>
    </location>
</feature>
<comment type="caution">
    <text evidence="2">The sequence shown here is derived from an EMBL/GenBank/DDBJ whole genome shotgun (WGS) entry which is preliminary data.</text>
</comment>
<evidence type="ECO:0000313" key="2">
    <source>
        <dbReference type="EMBL" id="KAH1064483.1"/>
    </source>
</evidence>
<keyword evidence="1" id="KW-0175">Coiled coil</keyword>
<dbReference type="Proteomes" id="UP000828251">
    <property type="component" value="Unassembled WGS sequence"/>
</dbReference>
<proteinExistence type="predicted"/>
<evidence type="ECO:0008006" key="4">
    <source>
        <dbReference type="Google" id="ProtNLM"/>
    </source>
</evidence>
<dbReference type="OrthoDB" id="999483at2759"/>
<name>A0A9D3UY39_9ROSI</name>